<feature type="signal peptide" evidence="2">
    <location>
        <begin position="1"/>
        <end position="22"/>
    </location>
</feature>
<dbReference type="KEGG" id="mpau:ZMTM_10640"/>
<dbReference type="AlphaFoldDB" id="A0A8D5JLE7"/>
<dbReference type="InterPro" id="IPR025392">
    <property type="entry name" value="DUF4124"/>
</dbReference>
<evidence type="ECO:0000256" key="1">
    <source>
        <dbReference type="SAM" id="MobiDB-lite"/>
    </source>
</evidence>
<dbReference type="Proteomes" id="UP000826722">
    <property type="component" value="Chromosome"/>
</dbReference>
<feature type="compositionally biased region" description="Polar residues" evidence="1">
    <location>
        <begin position="39"/>
        <end position="49"/>
    </location>
</feature>
<evidence type="ECO:0000313" key="4">
    <source>
        <dbReference type="EMBL" id="BCM24805.1"/>
    </source>
</evidence>
<sequence>MTRMFTLVIFVIGALVTMTAQADIYKWKDTNGVVRYSDTPPNGNIPTESIKSRKIIAAEPTASTKDTPDSKEAAAMKRQESAEAEKKSNEELKAKEEEKKNKKQNCLLAKDSLKNYQDGALVYKVNDKGEREYLDQSGMAKGMAEAEKNVKLYCK</sequence>
<gene>
    <name evidence="4" type="ORF">ZMTM_10640</name>
</gene>
<evidence type="ECO:0000256" key="2">
    <source>
        <dbReference type="SAM" id="SignalP"/>
    </source>
</evidence>
<feature type="compositionally biased region" description="Basic and acidic residues" evidence="1">
    <location>
        <begin position="66"/>
        <end position="100"/>
    </location>
</feature>
<name>A0A8D5JLE7_9PROT</name>
<feature type="domain" description="DUF4124" evidence="3">
    <location>
        <begin position="16"/>
        <end position="63"/>
    </location>
</feature>
<organism evidence="4 5">
    <name type="scientific">Methyloradius palustris</name>
    <dbReference type="NCBI Taxonomy" id="2778876"/>
    <lineage>
        <taxon>Bacteria</taxon>
        <taxon>Pseudomonadati</taxon>
        <taxon>Pseudomonadota</taxon>
        <taxon>Betaproteobacteria</taxon>
        <taxon>Nitrosomonadales</taxon>
        <taxon>Methylophilaceae</taxon>
        <taxon>Methyloradius</taxon>
    </lineage>
</organism>
<evidence type="ECO:0000259" key="3">
    <source>
        <dbReference type="Pfam" id="PF13511"/>
    </source>
</evidence>
<reference evidence="4" key="1">
    <citation type="journal article" date="2021" name="Arch. Microbiol.">
        <title>Methyloradius palustris gen. nov., sp. nov., a methanol-oxidizing bacterium isolated from snow.</title>
        <authorList>
            <person name="Miyadera T."/>
            <person name="Kojima H."/>
            <person name="Fukui M."/>
        </authorList>
    </citation>
    <scope>NUCLEOTIDE SEQUENCE</scope>
    <source>
        <strain evidence="4">Zm11</strain>
    </source>
</reference>
<dbReference type="Pfam" id="PF13511">
    <property type="entry name" value="DUF4124"/>
    <property type="match status" value="1"/>
</dbReference>
<evidence type="ECO:0000313" key="5">
    <source>
        <dbReference type="Proteomes" id="UP000826722"/>
    </source>
</evidence>
<keyword evidence="2" id="KW-0732">Signal</keyword>
<accession>A0A8D5JLE7</accession>
<feature type="region of interest" description="Disordered" evidence="1">
    <location>
        <begin position="35"/>
        <end position="105"/>
    </location>
</feature>
<keyword evidence="5" id="KW-1185">Reference proteome</keyword>
<dbReference type="EMBL" id="AP024110">
    <property type="protein sequence ID" value="BCM24805.1"/>
    <property type="molecule type" value="Genomic_DNA"/>
</dbReference>
<feature type="chain" id="PRO_5034563950" description="DUF4124 domain-containing protein" evidence="2">
    <location>
        <begin position="23"/>
        <end position="155"/>
    </location>
</feature>
<proteinExistence type="predicted"/>
<protein>
    <recommendedName>
        <fullName evidence="3">DUF4124 domain-containing protein</fullName>
    </recommendedName>
</protein>